<reference evidence="8 9" key="1">
    <citation type="submission" date="2019-06" db="EMBL/GenBank/DDBJ databases">
        <title>Persicimonas caeni gen. nov., sp. nov., a predatory bacterium isolated from solar saltern.</title>
        <authorList>
            <person name="Wang S."/>
        </authorList>
    </citation>
    <scope>NUCLEOTIDE SEQUENCE [LARGE SCALE GENOMIC DNA]</scope>
    <source>
        <strain evidence="8 9">YN101</strain>
    </source>
</reference>
<dbReference type="RefSeq" id="WP_141196192.1">
    <property type="nucleotide sequence ID" value="NZ_CP041186.1"/>
</dbReference>
<evidence type="ECO:0000256" key="3">
    <source>
        <dbReference type="ARBA" id="ARBA00022777"/>
    </source>
</evidence>
<dbReference type="InterPro" id="IPR011009">
    <property type="entry name" value="Kinase-like_dom_sf"/>
</dbReference>
<dbReference type="PANTHER" id="PTHR43289:SF6">
    <property type="entry name" value="SERINE_THREONINE-PROTEIN KINASE NEKL-3"/>
    <property type="match status" value="1"/>
</dbReference>
<evidence type="ECO:0000313" key="8">
    <source>
        <dbReference type="EMBL" id="QDG49695.1"/>
    </source>
</evidence>
<feature type="region of interest" description="Disordered" evidence="5">
    <location>
        <begin position="456"/>
        <end position="484"/>
    </location>
</feature>
<dbReference type="CDD" id="cd14014">
    <property type="entry name" value="STKc_PknB_like"/>
    <property type="match status" value="1"/>
</dbReference>
<feature type="compositionally biased region" description="Low complexity" evidence="5">
    <location>
        <begin position="460"/>
        <end position="479"/>
    </location>
</feature>
<feature type="compositionally biased region" description="Acidic residues" evidence="5">
    <location>
        <begin position="676"/>
        <end position="686"/>
    </location>
</feature>
<evidence type="ECO:0000256" key="1">
    <source>
        <dbReference type="ARBA" id="ARBA00022679"/>
    </source>
</evidence>
<sequence>MTEEQPQKFGNYTLHKLIARGGMAEIYRATMPGIGGFEKTVAIKKILPHLAENEEFITMLKDEANILVSISHSNIAQVYDLGKIEDTYYISMEYVHGIDLSHVIKSLHKRSEYLPIEHAVYIGSCMCAGLHAAHTNTDKQGNPLNIVHRDVSPHNVIISYAGDVKLIDFGVAKAAVKESHTQMGVIKGKLLYMAPEQAMAKDLDGRADLFAVGLCMYKMLTHELPFRGENEFQIYNNILSKEITPPKQLNPQVPEEVNQIVMTLLQRDPDKRYQDGYSAKQDLERALHNVAPGYTVNRLSRFIEDNFSKAAQQQQQNAQDISGPSGVAPQTPSANSVGTGQLQSGDDIPELELEPEGFDNANSGRERVPAGGQPNANSFGAEPPPQPPSAGPQGNFRTQTNSEKSTGQLNAKQLAQGAEADKKSGPPTAVYAIGLLLLVIVGLVVYGIMFAETSTTTEQPAETANAPAPSAEESAPSPTVRVSLDSEPTGAKIVRGEDTLGTTPHELTLMRSDEPITLVLRKEGFAETVFQIIPDSNLDQTIELEPGEGEEAGEPSAELNFEVEEGDGEEAAVEDDAPRDDVQRDTPEPKEEPQEAPAPPKEEKSESTSASKTTQKPAPAKPEPKPEPKQMPVDDGASGQAPPPADDAPSLFDDEPSEPASAPKPKEQGGGGESEEKSDDIIDPFG</sequence>
<keyword evidence="9" id="KW-1185">Reference proteome</keyword>
<dbReference type="Proteomes" id="UP000315995">
    <property type="component" value="Chromosome"/>
</dbReference>
<feature type="compositionally biased region" description="Polar residues" evidence="5">
    <location>
        <begin position="395"/>
        <end position="413"/>
    </location>
</feature>
<dbReference type="GO" id="GO:0004674">
    <property type="term" value="F:protein serine/threonine kinase activity"/>
    <property type="evidence" value="ECO:0007669"/>
    <property type="project" value="UniProtKB-KW"/>
</dbReference>
<feature type="domain" description="Protein kinase" evidence="7">
    <location>
        <begin position="12"/>
        <end position="291"/>
    </location>
</feature>
<accession>A0A5B8Y4I5</accession>
<keyword evidence="1" id="KW-0808">Transferase</keyword>
<dbReference type="SUPFAM" id="SSF56112">
    <property type="entry name" value="Protein kinase-like (PK-like)"/>
    <property type="match status" value="1"/>
</dbReference>
<keyword evidence="6" id="KW-0812">Transmembrane</keyword>
<organism evidence="8 9">
    <name type="scientific">Persicimonas caeni</name>
    <dbReference type="NCBI Taxonomy" id="2292766"/>
    <lineage>
        <taxon>Bacteria</taxon>
        <taxon>Deltaproteobacteria</taxon>
        <taxon>Bradymonadales</taxon>
        <taxon>Bradymonadaceae</taxon>
        <taxon>Persicimonas</taxon>
    </lineage>
</organism>
<dbReference type="InterPro" id="IPR008266">
    <property type="entry name" value="Tyr_kinase_AS"/>
</dbReference>
<keyword evidence="4" id="KW-0067">ATP-binding</keyword>
<feature type="region of interest" description="Disordered" evidence="5">
    <location>
        <begin position="309"/>
        <end position="425"/>
    </location>
</feature>
<keyword evidence="2" id="KW-0547">Nucleotide-binding</keyword>
<feature type="compositionally biased region" description="Acidic residues" evidence="5">
    <location>
        <begin position="347"/>
        <end position="357"/>
    </location>
</feature>
<evidence type="ECO:0000256" key="4">
    <source>
        <dbReference type="ARBA" id="ARBA00022840"/>
    </source>
</evidence>
<dbReference type="PROSITE" id="PS00109">
    <property type="entry name" value="PROTEIN_KINASE_TYR"/>
    <property type="match status" value="1"/>
</dbReference>
<keyword evidence="6" id="KW-1133">Transmembrane helix</keyword>
<feature type="compositionally biased region" description="Polar residues" evidence="5">
    <location>
        <begin position="328"/>
        <end position="344"/>
    </location>
</feature>
<protein>
    <submittedName>
        <fullName evidence="8">Serine/threonine protein kinase</fullName>
    </submittedName>
</protein>
<dbReference type="AlphaFoldDB" id="A0A4Y6PPJ9"/>
<evidence type="ECO:0000313" key="9">
    <source>
        <dbReference type="Proteomes" id="UP000315995"/>
    </source>
</evidence>
<gene>
    <name evidence="8" type="ORF">FIV42_02745</name>
</gene>
<evidence type="ECO:0000256" key="2">
    <source>
        <dbReference type="ARBA" id="ARBA00022741"/>
    </source>
</evidence>
<keyword evidence="3 8" id="KW-0418">Kinase</keyword>
<evidence type="ECO:0000259" key="7">
    <source>
        <dbReference type="PROSITE" id="PS50011"/>
    </source>
</evidence>
<dbReference type="OrthoDB" id="9801841at2"/>
<name>A0A4Y6PPJ9_PERCE</name>
<dbReference type="Gene3D" id="3.30.200.20">
    <property type="entry name" value="Phosphorylase Kinase, domain 1"/>
    <property type="match status" value="1"/>
</dbReference>
<accession>A0A4Y6PPJ9</accession>
<keyword evidence="8" id="KW-0723">Serine/threonine-protein kinase</keyword>
<evidence type="ECO:0000256" key="6">
    <source>
        <dbReference type="SAM" id="Phobius"/>
    </source>
</evidence>
<dbReference type="PROSITE" id="PS50011">
    <property type="entry name" value="PROTEIN_KINASE_DOM"/>
    <property type="match status" value="1"/>
</dbReference>
<dbReference type="GO" id="GO:0005524">
    <property type="term" value="F:ATP binding"/>
    <property type="evidence" value="ECO:0007669"/>
    <property type="project" value="UniProtKB-KW"/>
</dbReference>
<proteinExistence type="predicted"/>
<feature type="compositionally biased region" description="Acidic residues" evidence="5">
    <location>
        <begin position="562"/>
        <end position="578"/>
    </location>
</feature>
<feature type="region of interest" description="Disordered" evidence="5">
    <location>
        <begin position="562"/>
        <end position="686"/>
    </location>
</feature>
<dbReference type="Gene3D" id="1.10.510.10">
    <property type="entry name" value="Transferase(Phosphotransferase) domain 1"/>
    <property type="match status" value="1"/>
</dbReference>
<feature type="transmembrane region" description="Helical" evidence="6">
    <location>
        <begin position="429"/>
        <end position="451"/>
    </location>
</feature>
<dbReference type="EMBL" id="CP041186">
    <property type="protein sequence ID" value="QDG49695.1"/>
    <property type="molecule type" value="Genomic_DNA"/>
</dbReference>
<feature type="compositionally biased region" description="Low complexity" evidence="5">
    <location>
        <begin position="310"/>
        <end position="319"/>
    </location>
</feature>
<dbReference type="Pfam" id="PF00069">
    <property type="entry name" value="Pkinase"/>
    <property type="match status" value="1"/>
</dbReference>
<evidence type="ECO:0000256" key="5">
    <source>
        <dbReference type="SAM" id="MobiDB-lite"/>
    </source>
</evidence>
<dbReference type="PANTHER" id="PTHR43289">
    <property type="entry name" value="MITOGEN-ACTIVATED PROTEIN KINASE KINASE KINASE 20-RELATED"/>
    <property type="match status" value="1"/>
</dbReference>
<feature type="compositionally biased region" description="Low complexity" evidence="5">
    <location>
        <begin position="607"/>
        <end position="618"/>
    </location>
</feature>
<keyword evidence="6" id="KW-0472">Membrane</keyword>
<dbReference type="InterPro" id="IPR000719">
    <property type="entry name" value="Prot_kinase_dom"/>
</dbReference>
<feature type="compositionally biased region" description="Basic and acidic residues" evidence="5">
    <location>
        <begin position="579"/>
        <end position="593"/>
    </location>
</feature>